<feature type="transmembrane region" description="Helical" evidence="1">
    <location>
        <begin position="75"/>
        <end position="108"/>
    </location>
</feature>
<feature type="transmembrane region" description="Helical" evidence="1">
    <location>
        <begin position="140"/>
        <end position="158"/>
    </location>
</feature>
<keyword evidence="2" id="KW-0732">Signal</keyword>
<evidence type="ECO:0000313" key="3">
    <source>
        <dbReference type="EMBL" id="TDU25737.1"/>
    </source>
</evidence>
<reference evidence="3 4" key="1">
    <citation type="submission" date="2019-03" db="EMBL/GenBank/DDBJ databases">
        <title>Genomic Encyclopedia of Type Strains, Phase IV (KMG-IV): sequencing the most valuable type-strain genomes for metagenomic binning, comparative biology and taxonomic classification.</title>
        <authorList>
            <person name="Goeker M."/>
        </authorList>
    </citation>
    <scope>NUCLEOTIDE SEQUENCE [LARGE SCALE GENOMIC DNA]</scope>
    <source>
        <strain evidence="3 4">DSM 26377</strain>
    </source>
</reference>
<keyword evidence="3" id="KW-0328">Glycosyltransferase</keyword>
<dbReference type="Proteomes" id="UP000295341">
    <property type="component" value="Unassembled WGS sequence"/>
</dbReference>
<name>A0A4R7NX61_9GAMM</name>
<keyword evidence="4" id="KW-1185">Reference proteome</keyword>
<evidence type="ECO:0000256" key="2">
    <source>
        <dbReference type="SAM" id="SignalP"/>
    </source>
</evidence>
<keyword evidence="1" id="KW-0812">Transmembrane</keyword>
<dbReference type="EMBL" id="SOBT01000011">
    <property type="protein sequence ID" value="TDU25737.1"/>
    <property type="molecule type" value="Genomic_DNA"/>
</dbReference>
<feature type="signal peptide" evidence="2">
    <location>
        <begin position="1"/>
        <end position="24"/>
    </location>
</feature>
<feature type="transmembrane region" description="Helical" evidence="1">
    <location>
        <begin position="216"/>
        <end position="235"/>
    </location>
</feature>
<keyword evidence="1" id="KW-0472">Membrane</keyword>
<feature type="transmembrane region" description="Helical" evidence="1">
    <location>
        <begin position="330"/>
        <end position="348"/>
    </location>
</feature>
<protein>
    <submittedName>
        <fullName evidence="3">Dolichyl-phosphate-mannose-protein mannosyltransferase</fullName>
    </submittedName>
</protein>
<feature type="transmembrane region" description="Helical" evidence="1">
    <location>
        <begin position="300"/>
        <end position="318"/>
    </location>
</feature>
<keyword evidence="3" id="KW-0808">Transferase</keyword>
<sequence>MIFATSPRRLAAGLCLLVCAWFFAATLCAAFRTELGFDPAYHANVAKSFVLGQGWATHYERSFPFNPDVTTGPTLLLPAAAMIAVFGNALWVPAVTAACVHLAIFLLILLRLRGFGLKGTAAAALCVAFTLYAHTWWLSLTADFVVVLLLVLACVLLAEPDPEASPRSRLRRSFVAGVCVGLALLAKALAWFGVVGLALYGLVAFVRGARSGSDGLRAGVLVLGLMAAVLPWKLYEAASLRTLPAEQRAERADYASEFLRTQGSGIAEWETAPSRIALLGSNLKRNASVLARDFEQRYGLPGWTGIVAMAGLLLFTLLLMRQRPDPLRRLLLMLGLIGSVQAAWFLLLSQSWSAKYALAPTLLAIVVLCLASAQRGRLRYLLALGAVVVMLQPSAAARYQASLLRFETTQSAYTRDLASTRDYLQRTPMNVPLAGCGWVFAPWETEYALPGVGHFRDCRRLIREALAFDDAYYLDQHPAAREQIERGQYRDALDHHLRTDAQGTTPFRFRWIAEPSFVLVVNHVFWRISAYRESDRAVLEACLQHPLHQTDYFTVALCSADALRDALPLDRPSAFLPVQDDGGFVRKPAPLPLR</sequence>
<dbReference type="GO" id="GO:0016757">
    <property type="term" value="F:glycosyltransferase activity"/>
    <property type="evidence" value="ECO:0007669"/>
    <property type="project" value="UniProtKB-KW"/>
</dbReference>
<evidence type="ECO:0000313" key="4">
    <source>
        <dbReference type="Proteomes" id="UP000295341"/>
    </source>
</evidence>
<gene>
    <name evidence="3" type="ORF">DFR24_4182</name>
</gene>
<evidence type="ECO:0000256" key="1">
    <source>
        <dbReference type="SAM" id="Phobius"/>
    </source>
</evidence>
<keyword evidence="1" id="KW-1133">Transmembrane helix</keyword>
<feature type="transmembrane region" description="Helical" evidence="1">
    <location>
        <begin position="354"/>
        <end position="373"/>
    </location>
</feature>
<proteinExistence type="predicted"/>
<organism evidence="3 4">
    <name type="scientific">Panacagrimonas perspica</name>
    <dbReference type="NCBI Taxonomy" id="381431"/>
    <lineage>
        <taxon>Bacteria</taxon>
        <taxon>Pseudomonadati</taxon>
        <taxon>Pseudomonadota</taxon>
        <taxon>Gammaproteobacteria</taxon>
        <taxon>Nevskiales</taxon>
        <taxon>Nevskiaceae</taxon>
        <taxon>Panacagrimonas</taxon>
    </lineage>
</organism>
<comment type="caution">
    <text evidence="3">The sequence shown here is derived from an EMBL/GenBank/DDBJ whole genome shotgun (WGS) entry which is preliminary data.</text>
</comment>
<dbReference type="AlphaFoldDB" id="A0A4R7NX61"/>
<feature type="chain" id="PRO_5020201850" evidence="2">
    <location>
        <begin position="25"/>
        <end position="594"/>
    </location>
</feature>
<accession>A0A4R7NX61</accession>